<dbReference type="OrthoDB" id="10263291at2759"/>
<sequence length="168" mass="17787">MINLESYLPPNTRTIRIIPNVACAVQEGGVLMVQGTHATREDMNAVKDIFKGVAECFVVPDRLVESASGILGCGVAYIAMIAEALSDGGVMVGLQRRDAIQMAAQLLIGTGKLLQETGKHPGEVKDSVCSPNGTTIRGVQALEKGGLRASLMEAVEATVKRAEEVRPK</sequence>
<evidence type="ECO:0000313" key="6">
    <source>
        <dbReference type="Proteomes" id="UP001152320"/>
    </source>
</evidence>
<evidence type="ECO:0000259" key="4">
    <source>
        <dbReference type="Pfam" id="PF14748"/>
    </source>
</evidence>
<dbReference type="Gene3D" id="3.40.50.720">
    <property type="entry name" value="NAD(P)-binding Rossmann-like Domain"/>
    <property type="match status" value="1"/>
</dbReference>
<feature type="domain" description="Pyrroline-5-carboxylate reductase dimerisation" evidence="4">
    <location>
        <begin position="63"/>
        <end position="164"/>
    </location>
</feature>
<evidence type="ECO:0000256" key="1">
    <source>
        <dbReference type="ARBA" id="ARBA00005525"/>
    </source>
</evidence>
<protein>
    <submittedName>
        <fullName evidence="5">Pyrroline-5-carboxylate reductase 3</fullName>
    </submittedName>
</protein>
<keyword evidence="2" id="KW-0521">NADP</keyword>
<comment type="similarity">
    <text evidence="1">Belongs to the pyrroline-5-carboxylate reductase family.</text>
</comment>
<dbReference type="PANTHER" id="PTHR11645">
    <property type="entry name" value="PYRROLINE-5-CARBOXYLATE REDUCTASE"/>
    <property type="match status" value="1"/>
</dbReference>
<reference evidence="5" key="1">
    <citation type="submission" date="2021-10" db="EMBL/GenBank/DDBJ databases">
        <title>Tropical sea cucumber genome reveals ecological adaptation and Cuvierian tubules defense mechanism.</title>
        <authorList>
            <person name="Chen T."/>
        </authorList>
    </citation>
    <scope>NUCLEOTIDE SEQUENCE</scope>
    <source>
        <strain evidence="5">Nanhai2018</strain>
        <tissue evidence="5">Muscle</tissue>
    </source>
</reference>
<keyword evidence="6" id="KW-1185">Reference proteome</keyword>
<evidence type="ECO:0000313" key="5">
    <source>
        <dbReference type="EMBL" id="KAJ8020347.1"/>
    </source>
</evidence>
<comment type="caution">
    <text evidence="5">The sequence shown here is derived from an EMBL/GenBank/DDBJ whole genome shotgun (WGS) entry which is preliminary data.</text>
</comment>
<dbReference type="InterPro" id="IPR029036">
    <property type="entry name" value="P5CR_dimer"/>
</dbReference>
<dbReference type="GO" id="GO:0055129">
    <property type="term" value="P:L-proline biosynthetic process"/>
    <property type="evidence" value="ECO:0007669"/>
    <property type="project" value="TreeGrafter"/>
</dbReference>
<dbReference type="Proteomes" id="UP001152320">
    <property type="component" value="Chromosome 22"/>
</dbReference>
<accession>A0A9Q0YCQ1</accession>
<dbReference type="EMBL" id="JAIZAY010000022">
    <property type="protein sequence ID" value="KAJ8020347.1"/>
    <property type="molecule type" value="Genomic_DNA"/>
</dbReference>
<proteinExistence type="inferred from homology"/>
<dbReference type="PANTHER" id="PTHR11645:SF0">
    <property type="entry name" value="PYRROLINE-5-CARBOXYLATE REDUCTASE 3"/>
    <property type="match status" value="1"/>
</dbReference>
<dbReference type="PROSITE" id="PS00521">
    <property type="entry name" value="P5CR"/>
    <property type="match status" value="1"/>
</dbReference>
<organism evidence="5 6">
    <name type="scientific">Holothuria leucospilota</name>
    <name type="common">Black long sea cucumber</name>
    <name type="synonym">Mertensiothuria leucospilota</name>
    <dbReference type="NCBI Taxonomy" id="206669"/>
    <lineage>
        <taxon>Eukaryota</taxon>
        <taxon>Metazoa</taxon>
        <taxon>Echinodermata</taxon>
        <taxon>Eleutherozoa</taxon>
        <taxon>Echinozoa</taxon>
        <taxon>Holothuroidea</taxon>
        <taxon>Aspidochirotacea</taxon>
        <taxon>Aspidochirotida</taxon>
        <taxon>Holothuriidae</taxon>
        <taxon>Holothuria</taxon>
    </lineage>
</organism>
<dbReference type="InterPro" id="IPR008927">
    <property type="entry name" value="6-PGluconate_DH-like_C_sf"/>
</dbReference>
<evidence type="ECO:0000256" key="3">
    <source>
        <dbReference type="ARBA" id="ARBA00023002"/>
    </source>
</evidence>
<name>A0A9Q0YCQ1_HOLLE</name>
<evidence type="ECO:0000256" key="2">
    <source>
        <dbReference type="ARBA" id="ARBA00022857"/>
    </source>
</evidence>
<dbReference type="GO" id="GO:0004735">
    <property type="term" value="F:pyrroline-5-carboxylate reductase activity"/>
    <property type="evidence" value="ECO:0007669"/>
    <property type="project" value="TreeGrafter"/>
</dbReference>
<dbReference type="InterPro" id="IPR053790">
    <property type="entry name" value="P5CR-like_CS"/>
</dbReference>
<keyword evidence="3" id="KW-0560">Oxidoreductase</keyword>
<dbReference type="AlphaFoldDB" id="A0A9Q0YCQ1"/>
<dbReference type="Pfam" id="PF14748">
    <property type="entry name" value="P5CR_dimer"/>
    <property type="match status" value="1"/>
</dbReference>
<dbReference type="SUPFAM" id="SSF48179">
    <property type="entry name" value="6-phosphogluconate dehydrogenase C-terminal domain-like"/>
    <property type="match status" value="1"/>
</dbReference>
<dbReference type="Gene3D" id="1.10.3730.10">
    <property type="entry name" value="ProC C-terminal domain-like"/>
    <property type="match status" value="1"/>
</dbReference>
<gene>
    <name evidence="5" type="ORF">HOLleu_39918</name>
</gene>
<dbReference type="FunFam" id="1.10.3730.10:FF:000001">
    <property type="entry name" value="Pyrroline-5-carboxylate reductase"/>
    <property type="match status" value="1"/>
</dbReference>